<dbReference type="EMBL" id="UOFD01000050">
    <property type="protein sequence ID" value="VAW52601.1"/>
    <property type="molecule type" value="Genomic_DNA"/>
</dbReference>
<dbReference type="PANTHER" id="PTHR12558:SF13">
    <property type="entry name" value="CELL DIVISION CYCLE PROTEIN 27 HOMOLOG"/>
    <property type="match status" value="1"/>
</dbReference>
<feature type="compositionally biased region" description="Basic and acidic residues" evidence="1">
    <location>
        <begin position="75"/>
        <end position="84"/>
    </location>
</feature>
<feature type="region of interest" description="Disordered" evidence="1">
    <location>
        <begin position="60"/>
        <end position="90"/>
    </location>
</feature>
<sequence>MSLLLDALKKAADDKKKISQGEAIDRLSLDKNVLAPTELDEISSDDKDIEELTLETLEPKAADVISDSSTPIEHSQQEVEKPESAKAASAKATSYTVSDEALSMLIDKTNRDVKQGKRRIFISVVLVSLFILTVGGFYYYTNMQAEIAVLERKHKISMQAMKSKTNNGNFPKESKIIHNLVGESVLSDKVEYAKKQIANNKNTQQNKLRQMPLAKNNKPRIKSPAVTFQKTKKIDVAAENIGQAWLAYNNAQYGKAEKLYANVLVVEKNNRDALLGLGAIAVVEKNNAKAKEIYSRLLESDPRNSVAIAALTSLKNSKKPNEVDENYLLNMLQKNPNDAHLNFALGNVYAQQSKWKLAQQAYFNAWQADAENADYLFNLAISMDQLGKQQKALEFYRSSLVKSENKNVNFSRDAVQKRINELAAL</sequence>
<dbReference type="SUPFAM" id="SSF48452">
    <property type="entry name" value="TPR-like"/>
    <property type="match status" value="1"/>
</dbReference>
<evidence type="ECO:0000256" key="1">
    <source>
        <dbReference type="SAM" id="MobiDB-lite"/>
    </source>
</evidence>
<protein>
    <submittedName>
        <fullName evidence="3">Uncharacterized protein</fullName>
    </submittedName>
</protein>
<dbReference type="InterPro" id="IPR019734">
    <property type="entry name" value="TPR_rpt"/>
</dbReference>
<reference evidence="3" key="1">
    <citation type="submission" date="2018-06" db="EMBL/GenBank/DDBJ databases">
        <authorList>
            <person name="Zhirakovskaya E."/>
        </authorList>
    </citation>
    <scope>NUCLEOTIDE SEQUENCE</scope>
</reference>
<evidence type="ECO:0000256" key="2">
    <source>
        <dbReference type="SAM" id="Phobius"/>
    </source>
</evidence>
<dbReference type="Pfam" id="PF13432">
    <property type="entry name" value="TPR_16"/>
    <property type="match status" value="2"/>
</dbReference>
<keyword evidence="2" id="KW-1133">Transmembrane helix</keyword>
<proteinExistence type="predicted"/>
<evidence type="ECO:0000313" key="3">
    <source>
        <dbReference type="EMBL" id="VAW52601.1"/>
    </source>
</evidence>
<accession>A0A3B0WBD7</accession>
<dbReference type="InterPro" id="IPR011990">
    <property type="entry name" value="TPR-like_helical_dom_sf"/>
</dbReference>
<gene>
    <name evidence="3" type="ORF">MNBD_GAMMA06-1151</name>
</gene>
<dbReference type="PANTHER" id="PTHR12558">
    <property type="entry name" value="CELL DIVISION CYCLE 16,23,27"/>
    <property type="match status" value="1"/>
</dbReference>
<feature type="transmembrane region" description="Helical" evidence="2">
    <location>
        <begin position="120"/>
        <end position="140"/>
    </location>
</feature>
<dbReference type="AlphaFoldDB" id="A0A3B0WBD7"/>
<dbReference type="PROSITE" id="PS50005">
    <property type="entry name" value="TPR"/>
    <property type="match status" value="1"/>
</dbReference>
<keyword evidence="2" id="KW-0472">Membrane</keyword>
<dbReference type="SMART" id="SM00028">
    <property type="entry name" value="TPR"/>
    <property type="match status" value="4"/>
</dbReference>
<keyword evidence="2" id="KW-0812">Transmembrane</keyword>
<name>A0A3B0WBD7_9ZZZZ</name>
<organism evidence="3">
    <name type="scientific">hydrothermal vent metagenome</name>
    <dbReference type="NCBI Taxonomy" id="652676"/>
    <lineage>
        <taxon>unclassified sequences</taxon>
        <taxon>metagenomes</taxon>
        <taxon>ecological metagenomes</taxon>
    </lineage>
</organism>
<dbReference type="Gene3D" id="1.25.40.10">
    <property type="entry name" value="Tetratricopeptide repeat domain"/>
    <property type="match status" value="2"/>
</dbReference>